<dbReference type="EMBL" id="QLMG01000093">
    <property type="protein sequence ID" value="RAK07800.1"/>
    <property type="molecule type" value="Genomic_DNA"/>
</dbReference>
<dbReference type="PANTHER" id="PTHR47515:SF1">
    <property type="entry name" value="BLR2054 PROTEIN"/>
    <property type="match status" value="1"/>
</dbReference>
<proteinExistence type="predicted"/>
<evidence type="ECO:0000313" key="1">
    <source>
        <dbReference type="EMBL" id="RAK07800.1"/>
    </source>
</evidence>
<accession>A0A327XG82</accession>
<organism evidence="1 2">
    <name type="scientific">Salipiger aestuarii</name>
    <dbReference type="NCBI Taxonomy" id="568098"/>
    <lineage>
        <taxon>Bacteria</taxon>
        <taxon>Pseudomonadati</taxon>
        <taxon>Pseudomonadota</taxon>
        <taxon>Alphaproteobacteria</taxon>
        <taxon>Rhodobacterales</taxon>
        <taxon>Roseobacteraceae</taxon>
        <taxon>Salipiger</taxon>
    </lineage>
</organism>
<protein>
    <submittedName>
        <fullName evidence="1">Putative transposase</fullName>
    </submittedName>
</protein>
<dbReference type="Proteomes" id="UP000249165">
    <property type="component" value="Unassembled WGS sequence"/>
</dbReference>
<keyword evidence="2" id="KW-1185">Reference proteome</keyword>
<reference evidence="1 2" key="1">
    <citation type="submission" date="2018-06" db="EMBL/GenBank/DDBJ databases">
        <title>Genomic Encyclopedia of Archaeal and Bacterial Type Strains, Phase II (KMG-II): from individual species to whole genera.</title>
        <authorList>
            <person name="Goeker M."/>
        </authorList>
    </citation>
    <scope>NUCLEOTIDE SEQUENCE [LARGE SCALE GENOMIC DNA]</scope>
    <source>
        <strain evidence="1 2">DSM 22011</strain>
    </source>
</reference>
<dbReference type="AlphaFoldDB" id="A0A327XG82"/>
<comment type="caution">
    <text evidence="1">The sequence shown here is derived from an EMBL/GenBank/DDBJ whole genome shotgun (WGS) entry which is preliminary data.</text>
</comment>
<dbReference type="InterPro" id="IPR012337">
    <property type="entry name" value="RNaseH-like_sf"/>
</dbReference>
<name>A0A327XG82_9RHOB</name>
<dbReference type="PANTHER" id="PTHR47515">
    <property type="entry name" value="LOW CALCIUM RESPONSE LOCUS PROTEIN T"/>
    <property type="match status" value="1"/>
</dbReference>
<dbReference type="SUPFAM" id="SSF53098">
    <property type="entry name" value="Ribonuclease H-like"/>
    <property type="match status" value="1"/>
</dbReference>
<sequence length="150" mass="17322">MTEKNDRQRRACALAGIDLRVCPRRSARSAEAGLRERLKELSGERRRFGYRRLHLLLGREGWHVKWKKLYRIYREEGLTVRKRGGRKPVIGTRAPMAIPQGPNQRWSLAFVSDSLSDGRRFRVLCVIDDFSRECLATVVDTSLSGQRVGR</sequence>
<gene>
    <name evidence="1" type="ORF">ATI53_10934</name>
</gene>
<evidence type="ECO:0000313" key="2">
    <source>
        <dbReference type="Proteomes" id="UP000249165"/>
    </source>
</evidence>